<evidence type="ECO:0000259" key="3">
    <source>
        <dbReference type="Pfam" id="PF20438"/>
    </source>
</evidence>
<dbReference type="NCBIfam" id="TIGR02836">
    <property type="entry name" value="spore_IV_A"/>
    <property type="match status" value="1"/>
</dbReference>
<feature type="domain" description="Stage IV sporulation protein A middle" evidence="3">
    <location>
        <begin position="238"/>
        <end position="415"/>
    </location>
</feature>
<evidence type="ECO:0000259" key="4">
    <source>
        <dbReference type="Pfam" id="PF20439"/>
    </source>
</evidence>
<dbReference type="GO" id="GO:0043934">
    <property type="term" value="P:sporulation"/>
    <property type="evidence" value="ECO:0007669"/>
    <property type="project" value="InterPro"/>
</dbReference>
<feature type="domain" description="Stage IV sporulation protein A ATPase" evidence="2">
    <location>
        <begin position="1"/>
        <end position="237"/>
    </location>
</feature>
<dbReference type="SUPFAM" id="SSF52540">
    <property type="entry name" value="P-loop containing nucleoside triphosphate hydrolases"/>
    <property type="match status" value="1"/>
</dbReference>
<dbReference type="AlphaFoldDB" id="A0A9W6CL15"/>
<proteinExistence type="predicted"/>
<reference evidence="5" key="1">
    <citation type="submission" date="2022-11" db="EMBL/GenBank/DDBJ databases">
        <title>Draft genome sequence of Sellimonas catena strain 12EGH17.</title>
        <authorList>
            <person name="Atsushi H."/>
            <person name="Moriya O."/>
            <person name="Mitsuo S."/>
        </authorList>
    </citation>
    <scope>NUCLEOTIDE SEQUENCE</scope>
    <source>
        <strain evidence="5">12EGH17</strain>
    </source>
</reference>
<dbReference type="EMBL" id="BSCH01000026">
    <property type="protein sequence ID" value="GLG91753.1"/>
    <property type="molecule type" value="Genomic_DNA"/>
</dbReference>
<organism evidence="6 7">
    <name type="scientific">Sellimonas catena</name>
    <dbReference type="NCBI Taxonomy" id="2994035"/>
    <lineage>
        <taxon>Bacteria</taxon>
        <taxon>Bacillati</taxon>
        <taxon>Bacillota</taxon>
        <taxon>Clostridia</taxon>
        <taxon>Lachnospirales</taxon>
        <taxon>Lachnospiraceae</taxon>
        <taxon>Sellimonas</taxon>
    </lineage>
</organism>
<dbReference type="EMBL" id="BSBO01000008">
    <property type="protein sequence ID" value="GLG03883.1"/>
    <property type="molecule type" value="Genomic_DNA"/>
</dbReference>
<evidence type="ECO:0000256" key="1">
    <source>
        <dbReference type="SAM" id="Coils"/>
    </source>
</evidence>
<name>A0A9W6CL15_9FIRM</name>
<reference evidence="6 8" key="5">
    <citation type="journal article" date="2023" name="Int. J. Syst. Evol. Microbiol.">
        <title>Sellimonas catena sp. nov., isolated from human faeces.</title>
        <authorList>
            <person name="Hisatomi A."/>
            <person name="Ohkuma M."/>
            <person name="Sakamoto M."/>
        </authorList>
    </citation>
    <scope>NUCLEOTIDE SEQUENCE</scope>
    <source>
        <strain evidence="5 8">12EGH17</strain>
        <strain evidence="6">18CBH55</strain>
    </source>
</reference>
<evidence type="ECO:0000313" key="5">
    <source>
        <dbReference type="EMBL" id="GLG03883.1"/>
    </source>
</evidence>
<sequence length="490" mass="56284">MENFQLYHDMQVRTNGEIYFGVVGPVRTGKSTFIKRFMDLLVLPHMNDENQRARTMDELPQSSSGKTIMTTEPKFIPKEAAEITLSDDVRVRVRLIDCVGYMTEGAKGHIEDGEERKVKTPWFDYEIPFTKAAGIGTRKVIHDHATIGIVVTTDGTIGEIPREAYRDPEGKTIRELKDIGKPFLVLVNSARPYGKEASETVKEIQESYQVAAMPVNCEQLKEEDIHRMMEEILFEFPVSEMEFYIPKWVEMLPRSHRIKEEMVSYIRDLMEEKTEIRDFIGGIEQPDDTYIESVRVDHIAMDTGCIRMEIRVYEKYYYEMLSEMTNMKIQNEYELLRAMKEMSALQEEYANVKDAMDSVRAKGYGVVSPKKEEISLTDPEIIKQGSKYGVKIHSEAPSIHMIRANIETEIAPIVGNEQQAQDILRYIKDAKEQEGGVWETNIFGKTIEELVMDGMRHKITMINDECQGKLQDTMQKIVNDSNGGIVCIII</sequence>
<reference evidence="5" key="2">
    <citation type="submission" date="2022-11" db="EMBL/GenBank/DDBJ databases">
        <title>Draft genome sequence of Sellimonas catena strain 12EGH17.</title>
        <authorList>
            <person name="Hisatomi A."/>
            <person name="Ohkuma M."/>
            <person name="Sakamoto M."/>
        </authorList>
    </citation>
    <scope>NUCLEOTIDE SEQUENCE</scope>
    <source>
        <strain evidence="5">12EGH17</strain>
    </source>
</reference>
<evidence type="ECO:0000313" key="7">
    <source>
        <dbReference type="Proteomes" id="UP001145094"/>
    </source>
</evidence>
<evidence type="ECO:0000313" key="8">
    <source>
        <dbReference type="Proteomes" id="UP001145145"/>
    </source>
</evidence>
<dbReference type="Pfam" id="PF20438">
    <property type="entry name" value="SpoIVA_middle"/>
    <property type="match status" value="1"/>
</dbReference>
<dbReference type="InterPro" id="IPR027417">
    <property type="entry name" value="P-loop_NTPase"/>
</dbReference>
<feature type="domain" description="Sporulation stage IV protein A C-terminal" evidence="4">
    <location>
        <begin position="416"/>
        <end position="490"/>
    </location>
</feature>
<dbReference type="Gene3D" id="3.40.50.300">
    <property type="entry name" value="P-loop containing nucleotide triphosphate hydrolases"/>
    <property type="match status" value="1"/>
</dbReference>
<protein>
    <submittedName>
        <fullName evidence="6">Stage IV sporulation protein A</fullName>
    </submittedName>
</protein>
<evidence type="ECO:0000313" key="6">
    <source>
        <dbReference type="EMBL" id="GLG91753.1"/>
    </source>
</evidence>
<dbReference type="RefSeq" id="WP_087252778.1">
    <property type="nucleotide sequence ID" value="NZ_BSBO01000008.1"/>
</dbReference>
<evidence type="ECO:0000259" key="2">
    <source>
        <dbReference type="Pfam" id="PF09547"/>
    </source>
</evidence>
<dbReference type="InterPro" id="IPR046841">
    <property type="entry name" value="SpoIVA_middle"/>
</dbReference>
<keyword evidence="8" id="KW-1185">Reference proteome</keyword>
<dbReference type="PIRSF" id="PIRSF007466">
    <property type="entry name" value="SpoIVA"/>
    <property type="match status" value="1"/>
</dbReference>
<dbReference type="Pfam" id="PF20439">
    <property type="entry name" value="SpoIVA_C"/>
    <property type="match status" value="1"/>
</dbReference>
<keyword evidence="1" id="KW-0175">Coiled coil</keyword>
<dbReference type="Proteomes" id="UP001145145">
    <property type="component" value="Unassembled WGS sequence"/>
</dbReference>
<dbReference type="InterPro" id="IPR046840">
    <property type="entry name" value="SpoIVA_C"/>
</dbReference>
<dbReference type="Pfam" id="PF09547">
    <property type="entry name" value="SpoIVA_ATPase"/>
    <property type="match status" value="1"/>
</dbReference>
<dbReference type="GO" id="GO:0016887">
    <property type="term" value="F:ATP hydrolysis activity"/>
    <property type="evidence" value="ECO:0007669"/>
    <property type="project" value="InterPro"/>
</dbReference>
<reference evidence="6" key="4">
    <citation type="submission" date="2022-11" db="EMBL/GenBank/DDBJ databases">
        <title>Draft genome sequence of Sellimonas catena strain 18CBH55.</title>
        <authorList>
            <person name="Atsushi H."/>
            <person name="Moriya O."/>
            <person name="Mitsuo S."/>
        </authorList>
    </citation>
    <scope>NUCLEOTIDE SEQUENCE</scope>
    <source>
        <strain evidence="6">18CBH55</strain>
    </source>
</reference>
<feature type="coiled-coil region" evidence="1">
    <location>
        <begin position="335"/>
        <end position="362"/>
    </location>
</feature>
<gene>
    <name evidence="5" type="ORF">Selli1_10570</name>
    <name evidence="6" type="ORF">Selli2_31800</name>
</gene>
<dbReference type="InterPro" id="IPR046842">
    <property type="entry name" value="SpoIVA_ATPase"/>
</dbReference>
<reference evidence="6" key="3">
    <citation type="submission" date="2022-11" db="EMBL/GenBank/DDBJ databases">
        <title>Draft genome sequence of Sellimonas catena strain 18CBH55.</title>
        <authorList>
            <person name="Hisatomi A."/>
            <person name="Ohkuma M."/>
            <person name="Sakamoto M."/>
        </authorList>
    </citation>
    <scope>NUCLEOTIDE SEQUENCE</scope>
    <source>
        <strain evidence="6">18CBH55</strain>
    </source>
</reference>
<dbReference type="GO" id="GO:0005524">
    <property type="term" value="F:ATP binding"/>
    <property type="evidence" value="ECO:0007669"/>
    <property type="project" value="InterPro"/>
</dbReference>
<accession>A0A9W6CL15</accession>
<dbReference type="InterPro" id="IPR014201">
    <property type="entry name" value="Spore_IV_A"/>
</dbReference>
<dbReference type="Proteomes" id="UP001145094">
    <property type="component" value="Unassembled WGS sequence"/>
</dbReference>
<comment type="caution">
    <text evidence="6">The sequence shown here is derived from an EMBL/GenBank/DDBJ whole genome shotgun (WGS) entry which is preliminary data.</text>
</comment>